<name>A0A917CF76_9GAMM</name>
<evidence type="ECO:0000259" key="6">
    <source>
        <dbReference type="SMART" id="SM00470"/>
    </source>
</evidence>
<evidence type="ECO:0000256" key="2">
    <source>
        <dbReference type="ARBA" id="ARBA00022372"/>
    </source>
</evidence>
<evidence type="ECO:0000256" key="1">
    <source>
        <dbReference type="ARBA" id="ARBA00006295"/>
    </source>
</evidence>
<accession>A0A917CF76</accession>
<dbReference type="InterPro" id="IPR004437">
    <property type="entry name" value="ParB/RepB/Spo0J"/>
</dbReference>
<evidence type="ECO:0000256" key="5">
    <source>
        <dbReference type="ARBA" id="ARBA00025472"/>
    </source>
</evidence>
<dbReference type="Gene3D" id="3.90.1530.30">
    <property type="match status" value="1"/>
</dbReference>
<dbReference type="GO" id="GO:0003677">
    <property type="term" value="F:DNA binding"/>
    <property type="evidence" value="ECO:0007669"/>
    <property type="project" value="UniProtKB-KW"/>
</dbReference>
<feature type="domain" description="ParB-like N-terminal" evidence="6">
    <location>
        <begin position="48"/>
        <end position="138"/>
    </location>
</feature>
<reference evidence="7" key="1">
    <citation type="journal article" date="2014" name="Int. J. Syst. Evol. Microbiol.">
        <title>Complete genome sequence of Corynebacterium casei LMG S-19264T (=DSM 44701T), isolated from a smear-ripened cheese.</title>
        <authorList>
            <consortium name="US DOE Joint Genome Institute (JGI-PGF)"/>
            <person name="Walter F."/>
            <person name="Albersmeier A."/>
            <person name="Kalinowski J."/>
            <person name="Ruckert C."/>
        </authorList>
    </citation>
    <scope>NUCLEOTIDE SEQUENCE</scope>
    <source>
        <strain evidence="7">CGMCC 1.12181</strain>
    </source>
</reference>
<dbReference type="CDD" id="cd16393">
    <property type="entry name" value="SPO0J_N"/>
    <property type="match status" value="1"/>
</dbReference>
<dbReference type="Pfam" id="PF17762">
    <property type="entry name" value="HTH_ParB"/>
    <property type="match status" value="1"/>
</dbReference>
<dbReference type="GO" id="GO:0005694">
    <property type="term" value="C:chromosome"/>
    <property type="evidence" value="ECO:0007669"/>
    <property type="project" value="TreeGrafter"/>
</dbReference>
<dbReference type="GO" id="GO:0007059">
    <property type="term" value="P:chromosome segregation"/>
    <property type="evidence" value="ECO:0007669"/>
    <property type="project" value="UniProtKB-KW"/>
</dbReference>
<evidence type="ECO:0000256" key="3">
    <source>
        <dbReference type="ARBA" id="ARBA00022829"/>
    </source>
</evidence>
<evidence type="ECO:0000256" key="4">
    <source>
        <dbReference type="ARBA" id="ARBA00023125"/>
    </source>
</evidence>
<dbReference type="SUPFAM" id="SSF110849">
    <property type="entry name" value="ParB/Sulfiredoxin"/>
    <property type="match status" value="1"/>
</dbReference>
<proteinExistence type="inferred from homology"/>
<comment type="similarity">
    <text evidence="1">Belongs to the ParB family.</text>
</comment>
<dbReference type="SMART" id="SM00470">
    <property type="entry name" value="ParB"/>
    <property type="match status" value="1"/>
</dbReference>
<dbReference type="Pfam" id="PF02195">
    <property type="entry name" value="ParB_N"/>
    <property type="match status" value="1"/>
</dbReference>
<evidence type="ECO:0000313" key="7">
    <source>
        <dbReference type="EMBL" id="GGF86586.1"/>
    </source>
</evidence>
<dbReference type="InterPro" id="IPR041468">
    <property type="entry name" value="HTH_ParB/Spo0J"/>
</dbReference>
<organism evidence="7 8">
    <name type="scientific">Marinicella pacifica</name>
    <dbReference type="NCBI Taxonomy" id="1171543"/>
    <lineage>
        <taxon>Bacteria</taxon>
        <taxon>Pseudomonadati</taxon>
        <taxon>Pseudomonadota</taxon>
        <taxon>Gammaproteobacteria</taxon>
        <taxon>Lysobacterales</taxon>
        <taxon>Marinicellaceae</taxon>
        <taxon>Marinicella</taxon>
    </lineage>
</organism>
<keyword evidence="4" id="KW-0238">DNA-binding</keyword>
<dbReference type="InterPro" id="IPR057240">
    <property type="entry name" value="ParB_dimer_C"/>
</dbReference>
<evidence type="ECO:0000313" key="8">
    <source>
        <dbReference type="Proteomes" id="UP000605253"/>
    </source>
</evidence>
<comment type="function">
    <text evidence="5">Involved in chromosome partition. Localize to both poles of the predivisional cell following completion of DNA replication. Binds to the DNA origin of replication.</text>
</comment>
<dbReference type="InterPro" id="IPR036086">
    <property type="entry name" value="ParB/Sulfiredoxin_sf"/>
</dbReference>
<dbReference type="NCBIfam" id="TIGR00180">
    <property type="entry name" value="parB_part"/>
    <property type="match status" value="1"/>
</dbReference>
<dbReference type="Gene3D" id="1.10.10.2830">
    <property type="match status" value="1"/>
</dbReference>
<sequence length="302" mass="33094">MADPDKAKKKTAAKTKRKTGLGRGLDALLASSKGADSVAPANSESELQTLAIGRLQPGQYQPRTIMDEDKLQELAESIKSQGIVQPIVVRKISSRNYEIVAGERRWRAAQLAGLKEVPVLVKDIDDQQTIAMALIENIQREDLNPLEEAQALSRLIQEFSLTHAQAADAVGRSRTAVSNLLRLLDLSDAVKQLLNDDILEMGHARCLLGLDKKQQSQAAGEIVAKKLSVRQAEALVNAIKNPGPKNTQQAPQKNADVRHLENQLSEQLCTRVTLKQKTGGKGQLVIDYHNSDELQGILDRIK</sequence>
<keyword evidence="3" id="KW-0159">Chromosome partition</keyword>
<dbReference type="PANTHER" id="PTHR33375:SF1">
    <property type="entry name" value="CHROMOSOME-PARTITIONING PROTEIN PARB-RELATED"/>
    <property type="match status" value="1"/>
</dbReference>
<dbReference type="FunFam" id="3.90.1530.30:FF:000001">
    <property type="entry name" value="Chromosome partitioning protein ParB"/>
    <property type="match status" value="1"/>
</dbReference>
<gene>
    <name evidence="7" type="primary">parB</name>
    <name evidence="7" type="ORF">GCM10011365_04500</name>
</gene>
<protein>
    <recommendedName>
        <fullName evidence="2">Probable chromosome-partitioning protein ParB</fullName>
    </recommendedName>
</protein>
<keyword evidence="8" id="KW-1185">Reference proteome</keyword>
<dbReference type="Pfam" id="PF23552">
    <property type="entry name" value="ParB_C"/>
    <property type="match status" value="1"/>
</dbReference>
<dbReference type="GO" id="GO:0045881">
    <property type="term" value="P:positive regulation of sporulation resulting in formation of a cellular spore"/>
    <property type="evidence" value="ECO:0007669"/>
    <property type="project" value="TreeGrafter"/>
</dbReference>
<dbReference type="RefSeq" id="WP_188364056.1">
    <property type="nucleotide sequence ID" value="NZ_BAABJF010000032.1"/>
</dbReference>
<dbReference type="Proteomes" id="UP000605253">
    <property type="component" value="Unassembled WGS sequence"/>
</dbReference>
<dbReference type="AlphaFoldDB" id="A0A917CF76"/>
<dbReference type="EMBL" id="BMEO01000002">
    <property type="protein sequence ID" value="GGF86586.1"/>
    <property type="molecule type" value="Genomic_DNA"/>
</dbReference>
<reference evidence="7" key="2">
    <citation type="submission" date="2020-09" db="EMBL/GenBank/DDBJ databases">
        <authorList>
            <person name="Sun Q."/>
            <person name="Zhou Y."/>
        </authorList>
    </citation>
    <scope>NUCLEOTIDE SEQUENCE</scope>
    <source>
        <strain evidence="7">CGMCC 1.12181</strain>
    </source>
</reference>
<comment type="caution">
    <text evidence="7">The sequence shown here is derived from an EMBL/GenBank/DDBJ whole genome shotgun (WGS) entry which is preliminary data.</text>
</comment>
<dbReference type="FunFam" id="1.10.10.2830:FF:000001">
    <property type="entry name" value="Chromosome partitioning protein ParB"/>
    <property type="match status" value="1"/>
</dbReference>
<dbReference type="PANTHER" id="PTHR33375">
    <property type="entry name" value="CHROMOSOME-PARTITIONING PROTEIN PARB-RELATED"/>
    <property type="match status" value="1"/>
</dbReference>
<dbReference type="InterPro" id="IPR003115">
    <property type="entry name" value="ParB_N"/>
</dbReference>
<dbReference type="InterPro" id="IPR050336">
    <property type="entry name" value="Chromosome_partition/occlusion"/>
</dbReference>